<reference evidence="2" key="1">
    <citation type="submission" date="2017-02" db="UniProtKB">
        <authorList>
            <consortium name="WormBaseParasite"/>
        </authorList>
    </citation>
    <scope>IDENTIFICATION</scope>
</reference>
<evidence type="ECO:0000313" key="1">
    <source>
        <dbReference type="Proteomes" id="UP000036681"/>
    </source>
</evidence>
<organism evidence="1 2">
    <name type="scientific">Ascaris lumbricoides</name>
    <name type="common">Giant roundworm</name>
    <dbReference type="NCBI Taxonomy" id="6252"/>
    <lineage>
        <taxon>Eukaryota</taxon>
        <taxon>Metazoa</taxon>
        <taxon>Ecdysozoa</taxon>
        <taxon>Nematoda</taxon>
        <taxon>Chromadorea</taxon>
        <taxon>Rhabditida</taxon>
        <taxon>Spirurina</taxon>
        <taxon>Ascaridomorpha</taxon>
        <taxon>Ascaridoidea</taxon>
        <taxon>Ascarididae</taxon>
        <taxon>Ascaris</taxon>
    </lineage>
</organism>
<accession>A0A0M3HM38</accession>
<dbReference type="WBParaSite" id="ALUE_0000258301-mRNA-1">
    <property type="protein sequence ID" value="ALUE_0000258301-mRNA-1"/>
    <property type="gene ID" value="ALUE_0000258301"/>
</dbReference>
<dbReference type="Proteomes" id="UP000036681">
    <property type="component" value="Unplaced"/>
</dbReference>
<protein>
    <submittedName>
        <fullName evidence="2">WS_DGAT_C domain-containing protein</fullName>
    </submittedName>
</protein>
<name>A0A0M3HM38_ASCLU</name>
<dbReference type="AlphaFoldDB" id="A0A0M3HM38"/>
<keyword evidence="1" id="KW-1185">Reference proteome</keyword>
<sequence>VASIGTLSEAIERSFIEQWQIRHRDAPTGGKTGWPVAHPVLLNNGLPPVYMSCNTVPTSSTSPTPTYADHGINFSYYYISFNFNKDVYLYVMRLDCILASKVLAYSVFYWVKFLFG</sequence>
<evidence type="ECO:0000313" key="2">
    <source>
        <dbReference type="WBParaSite" id="ALUE_0000258301-mRNA-1"/>
    </source>
</evidence>
<proteinExistence type="predicted"/>